<dbReference type="SUPFAM" id="SSF53850">
    <property type="entry name" value="Periplasmic binding protein-like II"/>
    <property type="match status" value="1"/>
</dbReference>
<evidence type="ECO:0000256" key="4">
    <source>
        <dbReference type="ARBA" id="ARBA00023139"/>
    </source>
</evidence>
<dbReference type="EMBL" id="VLXZ01000008">
    <property type="protein sequence ID" value="TSB46017.1"/>
    <property type="molecule type" value="Genomic_DNA"/>
</dbReference>
<evidence type="ECO:0000256" key="5">
    <source>
        <dbReference type="ARBA" id="ARBA00023288"/>
    </source>
</evidence>
<sequence>MMKRYKKSLLISSIFAVCSIAIACSSQEATQSNDVQITWLVRSDPNLIEWEHRVIDEFEKENPGISVRLQTIPQGEIDQKLQTMIAGGNVPDVWSPNWADSGFGTYYALGALKDLTPYLEQDPDVTDGIDETLLDIYENEEGVFGLPALAMGSALYYNKDLFDEAGIEYPPTDWEDESWDWEAMIETAQAITNNDLPPTQRIYGLLNENSPNRDVWYFGGDLFSDETYETGVMEEPEVTSNPRNREAIQSRFDLINKYEVMPPQSEIAALSQLSDPFLSGRIGMVMKGGWGTRQYSGTDMNWGIAAYPYSNDEREIPIYVDPWSISDQSRHPDEAWEFLKFLMDPDKAAKWLVEMTLESPAHSGLKELWYELISERTGLSVADLQKADESIEKYGRPVDNHLISNFAPILKHQNMTINAVYDRRKSVDDALEELQRNLETLTY</sequence>
<keyword evidence="8" id="KW-1185">Reference proteome</keyword>
<dbReference type="PANTHER" id="PTHR43649">
    <property type="entry name" value="ARABINOSE-BINDING PROTEIN-RELATED"/>
    <property type="match status" value="1"/>
</dbReference>
<dbReference type="Gene3D" id="3.40.190.10">
    <property type="entry name" value="Periplasmic binding protein-like II"/>
    <property type="match status" value="1"/>
</dbReference>
<protein>
    <submittedName>
        <fullName evidence="7">Sugar ABC transporter substrate-binding protein</fullName>
    </submittedName>
</protein>
<evidence type="ECO:0000256" key="2">
    <source>
        <dbReference type="ARBA" id="ARBA00022729"/>
    </source>
</evidence>
<dbReference type="InterPro" id="IPR050490">
    <property type="entry name" value="Bact_solute-bd_prot1"/>
</dbReference>
<dbReference type="PROSITE" id="PS51257">
    <property type="entry name" value="PROKAR_LIPOPROTEIN"/>
    <property type="match status" value="1"/>
</dbReference>
<keyword evidence="2 6" id="KW-0732">Signal</keyword>
<dbReference type="AlphaFoldDB" id="A0A553ZX32"/>
<evidence type="ECO:0000313" key="7">
    <source>
        <dbReference type="EMBL" id="TSB46017.1"/>
    </source>
</evidence>
<dbReference type="InterPro" id="IPR006059">
    <property type="entry name" value="SBP"/>
</dbReference>
<dbReference type="Proteomes" id="UP000318521">
    <property type="component" value="Unassembled WGS sequence"/>
</dbReference>
<evidence type="ECO:0000256" key="3">
    <source>
        <dbReference type="ARBA" id="ARBA00023136"/>
    </source>
</evidence>
<dbReference type="Pfam" id="PF01547">
    <property type="entry name" value="SBP_bac_1"/>
    <property type="match status" value="1"/>
</dbReference>
<gene>
    <name evidence="7" type="ORF">FN960_14040</name>
</gene>
<proteinExistence type="predicted"/>
<comment type="caution">
    <text evidence="7">The sequence shown here is derived from an EMBL/GenBank/DDBJ whole genome shotgun (WGS) entry which is preliminary data.</text>
</comment>
<dbReference type="OrthoDB" id="9782846at2"/>
<dbReference type="CDD" id="cd13585">
    <property type="entry name" value="PBP2_TMBP_like"/>
    <property type="match status" value="1"/>
</dbReference>
<keyword evidence="1" id="KW-1003">Cell membrane</keyword>
<evidence type="ECO:0000313" key="8">
    <source>
        <dbReference type="Proteomes" id="UP000318521"/>
    </source>
</evidence>
<keyword evidence="4" id="KW-0564">Palmitate</keyword>
<name>A0A553ZX32_9BACI</name>
<organism evidence="7 8">
    <name type="scientific">Alkalicoccobacillus porphyridii</name>
    <dbReference type="NCBI Taxonomy" id="2597270"/>
    <lineage>
        <taxon>Bacteria</taxon>
        <taxon>Bacillati</taxon>
        <taxon>Bacillota</taxon>
        <taxon>Bacilli</taxon>
        <taxon>Bacillales</taxon>
        <taxon>Bacillaceae</taxon>
        <taxon>Alkalicoccobacillus</taxon>
    </lineage>
</organism>
<evidence type="ECO:0000256" key="1">
    <source>
        <dbReference type="ARBA" id="ARBA00022475"/>
    </source>
</evidence>
<feature type="chain" id="PRO_5021919262" evidence="6">
    <location>
        <begin position="24"/>
        <end position="443"/>
    </location>
</feature>
<feature type="signal peptide" evidence="6">
    <location>
        <begin position="1"/>
        <end position="23"/>
    </location>
</feature>
<accession>A0A553ZX32</accession>
<keyword evidence="3" id="KW-0472">Membrane</keyword>
<evidence type="ECO:0000256" key="6">
    <source>
        <dbReference type="SAM" id="SignalP"/>
    </source>
</evidence>
<dbReference type="PANTHER" id="PTHR43649:SF33">
    <property type="entry name" value="POLYGALACTURONAN_RHAMNOGALACTURONAN-BINDING PROTEIN YTCQ"/>
    <property type="match status" value="1"/>
</dbReference>
<dbReference type="RefSeq" id="WP_143849357.1">
    <property type="nucleotide sequence ID" value="NZ_VLXZ01000008.1"/>
</dbReference>
<keyword evidence="5" id="KW-0449">Lipoprotein</keyword>
<reference evidence="7 8" key="1">
    <citation type="submission" date="2019-07" db="EMBL/GenBank/DDBJ databases">
        <authorList>
            <person name="Park Y.J."/>
            <person name="Jeong S.E."/>
            <person name="Jung H.S."/>
        </authorList>
    </citation>
    <scope>NUCLEOTIDE SEQUENCE [LARGE SCALE GENOMIC DNA]</scope>
    <source>
        <strain evidence="8">P16(2019)</strain>
    </source>
</reference>